<dbReference type="Proteomes" id="UP000006727">
    <property type="component" value="Chromosome 8"/>
</dbReference>
<dbReference type="AlphaFoldDB" id="A0A2K1K670"/>
<dbReference type="EnsemblPlants" id="Pp3c8_4610V3.2">
    <property type="protein sequence ID" value="PAC:32963981.CDS.1"/>
    <property type="gene ID" value="Pp3c8_4610"/>
</dbReference>
<dbReference type="EnsemblPlants" id="Pp3c8_4610V3.1">
    <property type="protein sequence ID" value="PAC:32963980.CDS.1"/>
    <property type="gene ID" value="Pp3c8_4610"/>
</dbReference>
<name>A0A2K1K670_PHYPA</name>
<protein>
    <submittedName>
        <fullName evidence="1 2">Uncharacterized protein</fullName>
    </submittedName>
</protein>
<dbReference type="Gramene" id="Pp3c8_4610V3.2">
    <property type="protein sequence ID" value="PAC:32963981.CDS.1"/>
    <property type="gene ID" value="Pp3c8_4610"/>
</dbReference>
<sequence length="55" mass="6508">MPCHLKPMLLLQKDTKYHKWLLLVSSLFLHINFKINNKHGFFIQVLVQCTIIIST</sequence>
<dbReference type="InParanoid" id="A0A2K1K670"/>
<proteinExistence type="predicted"/>
<evidence type="ECO:0000313" key="1">
    <source>
        <dbReference type="EMBL" id="PNR49262.1"/>
    </source>
</evidence>
<organism evidence="1">
    <name type="scientific">Physcomitrium patens</name>
    <name type="common">Spreading-leaved earth moss</name>
    <name type="synonym">Physcomitrella patens</name>
    <dbReference type="NCBI Taxonomy" id="3218"/>
    <lineage>
        <taxon>Eukaryota</taxon>
        <taxon>Viridiplantae</taxon>
        <taxon>Streptophyta</taxon>
        <taxon>Embryophyta</taxon>
        <taxon>Bryophyta</taxon>
        <taxon>Bryophytina</taxon>
        <taxon>Bryopsida</taxon>
        <taxon>Funariidae</taxon>
        <taxon>Funariales</taxon>
        <taxon>Funariaceae</taxon>
        <taxon>Physcomitrium</taxon>
    </lineage>
</organism>
<evidence type="ECO:0000313" key="3">
    <source>
        <dbReference type="Proteomes" id="UP000006727"/>
    </source>
</evidence>
<reference evidence="1 3" key="1">
    <citation type="journal article" date="2008" name="Science">
        <title>The Physcomitrella genome reveals evolutionary insights into the conquest of land by plants.</title>
        <authorList>
            <person name="Rensing S."/>
            <person name="Lang D."/>
            <person name="Zimmer A."/>
            <person name="Terry A."/>
            <person name="Salamov A."/>
            <person name="Shapiro H."/>
            <person name="Nishiyama T."/>
            <person name="Perroud P.-F."/>
            <person name="Lindquist E."/>
            <person name="Kamisugi Y."/>
            <person name="Tanahashi T."/>
            <person name="Sakakibara K."/>
            <person name="Fujita T."/>
            <person name="Oishi K."/>
            <person name="Shin-I T."/>
            <person name="Kuroki Y."/>
            <person name="Toyoda A."/>
            <person name="Suzuki Y."/>
            <person name="Hashimoto A."/>
            <person name="Yamaguchi K."/>
            <person name="Sugano A."/>
            <person name="Kohara Y."/>
            <person name="Fujiyama A."/>
            <person name="Anterola A."/>
            <person name="Aoki S."/>
            <person name="Ashton N."/>
            <person name="Barbazuk W.B."/>
            <person name="Barker E."/>
            <person name="Bennetzen J."/>
            <person name="Bezanilla M."/>
            <person name="Blankenship R."/>
            <person name="Cho S.H."/>
            <person name="Dutcher S."/>
            <person name="Estelle M."/>
            <person name="Fawcett J.A."/>
            <person name="Gundlach H."/>
            <person name="Hanada K."/>
            <person name="Heyl A."/>
            <person name="Hicks K.A."/>
            <person name="Hugh J."/>
            <person name="Lohr M."/>
            <person name="Mayer K."/>
            <person name="Melkozernov A."/>
            <person name="Murata T."/>
            <person name="Nelson D."/>
            <person name="Pils B."/>
            <person name="Prigge M."/>
            <person name="Reiss B."/>
            <person name="Renner T."/>
            <person name="Rombauts S."/>
            <person name="Rushton P."/>
            <person name="Sanderfoot A."/>
            <person name="Schween G."/>
            <person name="Shiu S.-H."/>
            <person name="Stueber K."/>
            <person name="Theodoulou F.L."/>
            <person name="Tu H."/>
            <person name="Van de Peer Y."/>
            <person name="Verrier P.J."/>
            <person name="Waters E."/>
            <person name="Wood A."/>
            <person name="Yang L."/>
            <person name="Cove D."/>
            <person name="Cuming A."/>
            <person name="Hasebe M."/>
            <person name="Lucas S."/>
            <person name="Mishler D.B."/>
            <person name="Reski R."/>
            <person name="Grigoriev I."/>
            <person name="Quatrano R.S."/>
            <person name="Boore J.L."/>
        </authorList>
    </citation>
    <scope>NUCLEOTIDE SEQUENCE [LARGE SCALE GENOMIC DNA]</scope>
    <source>
        <strain evidence="2 3">cv. Gransden 2004</strain>
    </source>
</reference>
<accession>A0A2K1K670</accession>
<keyword evidence="3" id="KW-1185">Reference proteome</keyword>
<gene>
    <name evidence="1" type="ORF">PHYPA_011158</name>
</gene>
<reference evidence="2" key="3">
    <citation type="submission" date="2020-12" db="UniProtKB">
        <authorList>
            <consortium name="EnsemblPlants"/>
        </authorList>
    </citation>
    <scope>IDENTIFICATION</scope>
</reference>
<reference evidence="1 3" key="2">
    <citation type="journal article" date="2018" name="Plant J.">
        <title>The Physcomitrella patens chromosome-scale assembly reveals moss genome structure and evolution.</title>
        <authorList>
            <person name="Lang D."/>
            <person name="Ullrich K.K."/>
            <person name="Murat F."/>
            <person name="Fuchs J."/>
            <person name="Jenkins J."/>
            <person name="Haas F.B."/>
            <person name="Piednoel M."/>
            <person name="Gundlach H."/>
            <person name="Van Bel M."/>
            <person name="Meyberg R."/>
            <person name="Vives C."/>
            <person name="Morata J."/>
            <person name="Symeonidi A."/>
            <person name="Hiss M."/>
            <person name="Muchero W."/>
            <person name="Kamisugi Y."/>
            <person name="Saleh O."/>
            <person name="Blanc G."/>
            <person name="Decker E.L."/>
            <person name="van Gessel N."/>
            <person name="Grimwood J."/>
            <person name="Hayes R.D."/>
            <person name="Graham S.W."/>
            <person name="Gunter L.E."/>
            <person name="McDaniel S.F."/>
            <person name="Hoernstein S.N.W."/>
            <person name="Larsson A."/>
            <person name="Li F.W."/>
            <person name="Perroud P.F."/>
            <person name="Phillips J."/>
            <person name="Ranjan P."/>
            <person name="Rokshar D.S."/>
            <person name="Rothfels C.J."/>
            <person name="Schneider L."/>
            <person name="Shu S."/>
            <person name="Stevenson D.W."/>
            <person name="Thummler F."/>
            <person name="Tillich M."/>
            <person name="Villarreal Aguilar J.C."/>
            <person name="Widiez T."/>
            <person name="Wong G.K."/>
            <person name="Wymore A."/>
            <person name="Zhang Y."/>
            <person name="Zimmer A.D."/>
            <person name="Quatrano R.S."/>
            <person name="Mayer K.F.X."/>
            <person name="Goodstein D."/>
            <person name="Casacuberta J.M."/>
            <person name="Vandepoele K."/>
            <person name="Reski R."/>
            <person name="Cuming A.C."/>
            <person name="Tuskan G.A."/>
            <person name="Maumus F."/>
            <person name="Salse J."/>
            <person name="Schmutz J."/>
            <person name="Rensing S.A."/>
        </authorList>
    </citation>
    <scope>NUCLEOTIDE SEQUENCE [LARGE SCALE GENOMIC DNA]</scope>
    <source>
        <strain evidence="2 3">cv. Gransden 2004</strain>
    </source>
</reference>
<evidence type="ECO:0000313" key="2">
    <source>
        <dbReference type="EnsemblPlants" id="PAC:32963980.CDS.1"/>
    </source>
</evidence>
<dbReference type="Gramene" id="Pp3c8_4610V3.1">
    <property type="protein sequence ID" value="PAC:32963980.CDS.1"/>
    <property type="gene ID" value="Pp3c8_4610"/>
</dbReference>
<dbReference type="EMBL" id="ABEU02000008">
    <property type="protein sequence ID" value="PNR49262.1"/>
    <property type="molecule type" value="Genomic_DNA"/>
</dbReference>